<keyword evidence="2" id="KW-1185">Reference proteome</keyword>
<dbReference type="Proteomes" id="UP000827872">
    <property type="component" value="Linkage Group LG01"/>
</dbReference>
<reference evidence="1" key="1">
    <citation type="submission" date="2021-08" db="EMBL/GenBank/DDBJ databases">
        <title>The first chromosome-level gecko genome reveals the dynamic sex chromosomes of Neotropical dwarf geckos (Sphaerodactylidae: Sphaerodactylus).</title>
        <authorList>
            <person name="Pinto B.J."/>
            <person name="Keating S.E."/>
            <person name="Gamble T."/>
        </authorList>
    </citation>
    <scope>NUCLEOTIDE SEQUENCE</scope>
    <source>
        <strain evidence="1">TG3544</strain>
    </source>
</reference>
<accession>A0ACB8GF98</accession>
<comment type="caution">
    <text evidence="1">The sequence shown here is derived from an EMBL/GenBank/DDBJ whole genome shotgun (WGS) entry which is preliminary data.</text>
</comment>
<protein>
    <submittedName>
        <fullName evidence="1">Uncharacterized protein</fullName>
    </submittedName>
</protein>
<evidence type="ECO:0000313" key="1">
    <source>
        <dbReference type="EMBL" id="KAH8017805.1"/>
    </source>
</evidence>
<gene>
    <name evidence="1" type="ORF">K3G42_032688</name>
</gene>
<evidence type="ECO:0000313" key="2">
    <source>
        <dbReference type="Proteomes" id="UP000827872"/>
    </source>
</evidence>
<sequence length="103" mass="11293">MQRAPFRPQRLCTSWGRAELMRLEGCRGLKVACCMGRGRAPAETGPAVGGEGPAGAPQGGCDRGRRQSWYRRTFLRWQGLDMAVAVLLVMKQEVGEKEASLKS</sequence>
<dbReference type="EMBL" id="CM037614">
    <property type="protein sequence ID" value="KAH8017805.1"/>
    <property type="molecule type" value="Genomic_DNA"/>
</dbReference>
<organism evidence="1 2">
    <name type="scientific">Sphaerodactylus townsendi</name>
    <dbReference type="NCBI Taxonomy" id="933632"/>
    <lineage>
        <taxon>Eukaryota</taxon>
        <taxon>Metazoa</taxon>
        <taxon>Chordata</taxon>
        <taxon>Craniata</taxon>
        <taxon>Vertebrata</taxon>
        <taxon>Euteleostomi</taxon>
        <taxon>Lepidosauria</taxon>
        <taxon>Squamata</taxon>
        <taxon>Bifurcata</taxon>
        <taxon>Gekkota</taxon>
        <taxon>Sphaerodactylidae</taxon>
        <taxon>Sphaerodactylus</taxon>
    </lineage>
</organism>
<proteinExistence type="predicted"/>
<name>A0ACB8GF98_9SAUR</name>